<dbReference type="RefSeq" id="WP_221431330.1">
    <property type="nucleotide sequence ID" value="NZ_CP081294.1"/>
</dbReference>
<gene>
    <name evidence="2" type="ORF">K3136_02355</name>
</gene>
<dbReference type="Proteomes" id="UP000824321">
    <property type="component" value="Chromosome"/>
</dbReference>
<evidence type="ECO:0000313" key="2">
    <source>
        <dbReference type="EMBL" id="QZD95591.1"/>
    </source>
</evidence>
<feature type="region of interest" description="Disordered" evidence="1">
    <location>
        <begin position="1"/>
        <end position="20"/>
    </location>
</feature>
<dbReference type="EMBL" id="CP081294">
    <property type="protein sequence ID" value="QZD95591.1"/>
    <property type="molecule type" value="Genomic_DNA"/>
</dbReference>
<evidence type="ECO:0000256" key="1">
    <source>
        <dbReference type="SAM" id="MobiDB-lite"/>
    </source>
</evidence>
<proteinExistence type="predicted"/>
<evidence type="ECO:0000313" key="3">
    <source>
        <dbReference type="Proteomes" id="UP000824321"/>
    </source>
</evidence>
<protein>
    <submittedName>
        <fullName evidence="2">Uncharacterized protein</fullName>
    </submittedName>
</protein>
<reference evidence="2 3" key="1">
    <citation type="submission" date="2021-08" db="EMBL/GenBank/DDBJ databases">
        <title>Comparative Genomics Analysis of the Genus Qipengyuania Reveals Extensive Genetic Diversity and Metabolic Versatility, Including the Description of Fifteen Novel Species.</title>
        <authorList>
            <person name="Liu Y."/>
        </authorList>
    </citation>
    <scope>NUCLEOTIDE SEQUENCE [LARGE SCALE GENOMIC DNA]</scope>
    <source>
        <strain evidence="2 3">1NDH1</strain>
    </source>
</reference>
<name>A0ABX9A2U9_9SPHN</name>
<keyword evidence="3" id="KW-1185">Reference proteome</keyword>
<sequence>MNALVTIEAAPTAGPHGEGHTIFGPKSQAEFLQNLQLFGPRGAQDPVRGPSDAGFGVACADCCPNVSLPPRGVTKA</sequence>
<organism evidence="2 3">
    <name type="scientific">Qipengyuania gelatinilytica</name>
    <dbReference type="NCBI Taxonomy" id="2867231"/>
    <lineage>
        <taxon>Bacteria</taxon>
        <taxon>Pseudomonadati</taxon>
        <taxon>Pseudomonadota</taxon>
        <taxon>Alphaproteobacteria</taxon>
        <taxon>Sphingomonadales</taxon>
        <taxon>Erythrobacteraceae</taxon>
        <taxon>Qipengyuania</taxon>
    </lineage>
</organism>
<accession>A0ABX9A2U9</accession>